<reference evidence="1" key="1">
    <citation type="submission" date="2020-11" db="EMBL/GenBank/DDBJ databases">
        <title>Carbohydrate-dependent, anaerobic sulfur respiration: A novel catabolism in halophilic archaea.</title>
        <authorList>
            <person name="Sorokin D.Y."/>
            <person name="Messina E."/>
            <person name="Smedile F."/>
            <person name="La Cono V."/>
            <person name="Hallsworth J.E."/>
            <person name="Yakimov M.M."/>
        </authorList>
    </citation>
    <scope>NUCLEOTIDE SEQUENCE</scope>
    <source>
        <strain evidence="1">AArc-S</strain>
    </source>
</reference>
<dbReference type="RefSeq" id="WP_238478293.1">
    <property type="nucleotide sequence ID" value="NZ_CP064786.1"/>
</dbReference>
<evidence type="ECO:0000313" key="2">
    <source>
        <dbReference type="Proteomes" id="UP000663586"/>
    </source>
</evidence>
<accession>A0A897MZG2</accession>
<dbReference type="AlphaFoldDB" id="A0A897MZG2"/>
<protein>
    <submittedName>
        <fullName evidence="1">Uncharacterized protein</fullName>
    </submittedName>
</protein>
<dbReference type="GeneID" id="70686460"/>
<proteinExistence type="predicted"/>
<keyword evidence="2" id="KW-1185">Reference proteome</keyword>
<dbReference type="Proteomes" id="UP000663586">
    <property type="component" value="Chromosome"/>
</dbReference>
<organism evidence="1 2">
    <name type="scientific">Natranaeroarchaeum sulfidigenes</name>
    <dbReference type="NCBI Taxonomy" id="2784880"/>
    <lineage>
        <taxon>Archaea</taxon>
        <taxon>Methanobacteriati</taxon>
        <taxon>Methanobacteriota</taxon>
        <taxon>Stenosarchaea group</taxon>
        <taxon>Halobacteria</taxon>
        <taxon>Halobacteriales</taxon>
        <taxon>Natronoarchaeaceae</taxon>
        <taxon>Natranaeroarchaeum</taxon>
    </lineage>
</organism>
<dbReference type="EMBL" id="CP064786">
    <property type="protein sequence ID" value="QSG04269.1"/>
    <property type="molecule type" value="Genomic_DNA"/>
</dbReference>
<evidence type="ECO:0000313" key="1">
    <source>
        <dbReference type="EMBL" id="QSG04269.1"/>
    </source>
</evidence>
<sequence length="132" mass="15002">MEDAELPAEWHRDERYDRLARRSGNDPKYVGYVHDSGDARVHIAFPEAESGDDGAYTVFVTLFPYTRLSEAATVRAVTTRNRSEEIARQFMKLFDGVYDGPSTIEDAIEYALERTRPPDIADTSLLNDEGQR</sequence>
<name>A0A897MZG2_9EURY</name>
<dbReference type="KEGG" id="hara:AArcS_3082"/>
<gene>
    <name evidence="1" type="ORF">AArcS_3082</name>
</gene>